<dbReference type="InterPro" id="IPR050767">
    <property type="entry name" value="Sel1_AlgK"/>
</dbReference>
<dbReference type="InterPro" id="IPR006597">
    <property type="entry name" value="Sel1-like"/>
</dbReference>
<protein>
    <submittedName>
        <fullName evidence="2">Sel1 repeat-containing protein</fullName>
    </submittedName>
</protein>
<dbReference type="PANTHER" id="PTHR11102">
    <property type="entry name" value="SEL-1-LIKE PROTEIN"/>
    <property type="match status" value="1"/>
</dbReference>
<dbReference type="STRING" id="416944.SAMN05421548_10779"/>
<evidence type="ECO:0000313" key="2">
    <source>
        <dbReference type="EMBL" id="SDC48345.1"/>
    </source>
</evidence>
<accession>A0A1G6M032</accession>
<name>A0A1G6M032_9BURK</name>
<dbReference type="PANTHER" id="PTHR11102:SF160">
    <property type="entry name" value="ERAD-ASSOCIATED E3 UBIQUITIN-PROTEIN LIGASE COMPONENT HRD3"/>
    <property type="match status" value="1"/>
</dbReference>
<dbReference type="Pfam" id="PF08238">
    <property type="entry name" value="Sel1"/>
    <property type="match status" value="2"/>
</dbReference>
<evidence type="ECO:0000313" key="3">
    <source>
        <dbReference type="Proteomes" id="UP000198908"/>
    </source>
</evidence>
<proteinExistence type="predicted"/>
<gene>
    <name evidence="2" type="ORF">SAMN05421548_10779</name>
</gene>
<reference evidence="3" key="1">
    <citation type="submission" date="2016-09" db="EMBL/GenBank/DDBJ databases">
        <authorList>
            <person name="Varghese N."/>
            <person name="Submissions S."/>
        </authorList>
    </citation>
    <scope>NUCLEOTIDE SEQUENCE [LARGE SCALE GENOMIC DNA]</scope>
    <source>
        <strain evidence="3">TNe-862</strain>
    </source>
</reference>
<organism evidence="2 3">
    <name type="scientific">Paraburkholderia lycopersici</name>
    <dbReference type="NCBI Taxonomy" id="416944"/>
    <lineage>
        <taxon>Bacteria</taxon>
        <taxon>Pseudomonadati</taxon>
        <taxon>Pseudomonadota</taxon>
        <taxon>Betaproteobacteria</taxon>
        <taxon>Burkholderiales</taxon>
        <taxon>Burkholderiaceae</taxon>
        <taxon>Paraburkholderia</taxon>
    </lineage>
</organism>
<dbReference type="Proteomes" id="UP000198908">
    <property type="component" value="Unassembled WGS sequence"/>
</dbReference>
<keyword evidence="3" id="KW-1185">Reference proteome</keyword>
<dbReference type="EMBL" id="FMYQ01000007">
    <property type="protein sequence ID" value="SDC48345.1"/>
    <property type="molecule type" value="Genomic_DNA"/>
</dbReference>
<dbReference type="SMART" id="SM00671">
    <property type="entry name" value="SEL1"/>
    <property type="match status" value="2"/>
</dbReference>
<dbReference type="Gene3D" id="1.25.40.10">
    <property type="entry name" value="Tetratricopeptide repeat domain"/>
    <property type="match status" value="1"/>
</dbReference>
<dbReference type="AlphaFoldDB" id="A0A1G6M032"/>
<dbReference type="InterPro" id="IPR011990">
    <property type="entry name" value="TPR-like_helical_dom_sf"/>
</dbReference>
<evidence type="ECO:0000256" key="1">
    <source>
        <dbReference type="SAM" id="MobiDB-lite"/>
    </source>
</evidence>
<feature type="region of interest" description="Disordered" evidence="1">
    <location>
        <begin position="127"/>
        <end position="150"/>
    </location>
</feature>
<dbReference type="SUPFAM" id="SSF81901">
    <property type="entry name" value="HCP-like"/>
    <property type="match status" value="1"/>
</dbReference>
<sequence>MHFDIVGKRFVISALTALLGVPHGSEAATPIVCPSMPASLTTLGNEGTNEIRTVSNNIAQSSVSETSHKTTVASSAVFAKFPHADRMLALQMMAATYCSMIHDFNPELRSQKWKAFYDSYVGALPTGPTAQPKPVPKTPHPVQEAEKPPSSLTYDEASAELSRHNAARAFEAFKVQSENGDGRAAYQLGRMYQIGIGMSPNPALAHEAYLRAANLGIREAQHNLAVTYQNGDGTEKNLPLARLWFEQAARQGFEPSKRVLQAAGENF</sequence>